<gene>
    <name evidence="2" type="ORF">A2Y84_01360</name>
</gene>
<evidence type="ECO:0000259" key="1">
    <source>
        <dbReference type="Pfam" id="PF12146"/>
    </source>
</evidence>
<reference evidence="2 3" key="1">
    <citation type="journal article" date="2016" name="Nat. Commun.">
        <title>Thousands of microbial genomes shed light on interconnected biogeochemical processes in an aquifer system.</title>
        <authorList>
            <person name="Anantharaman K."/>
            <person name="Brown C.T."/>
            <person name="Hug L.A."/>
            <person name="Sharon I."/>
            <person name="Castelle C.J."/>
            <person name="Probst A.J."/>
            <person name="Thomas B.C."/>
            <person name="Singh A."/>
            <person name="Wilkins M.J."/>
            <person name="Karaoz U."/>
            <person name="Brodie E.L."/>
            <person name="Williams K.H."/>
            <person name="Hubbard S.S."/>
            <person name="Banfield J.F."/>
        </authorList>
    </citation>
    <scope>NUCLEOTIDE SEQUENCE [LARGE SCALE GENOMIC DNA]</scope>
</reference>
<dbReference type="Pfam" id="PF12146">
    <property type="entry name" value="Hydrolase_4"/>
    <property type="match status" value="1"/>
</dbReference>
<dbReference type="PANTHER" id="PTHR11614">
    <property type="entry name" value="PHOSPHOLIPASE-RELATED"/>
    <property type="match status" value="1"/>
</dbReference>
<proteinExistence type="predicted"/>
<dbReference type="Proteomes" id="UP000177062">
    <property type="component" value="Unassembled WGS sequence"/>
</dbReference>
<name>A0A1G1YWG0_9BACT</name>
<accession>A0A1G1YWG0</accession>
<organism evidence="2 3">
    <name type="scientific">Candidatus Colwellbacteria bacterium RBG_13_48_8</name>
    <dbReference type="NCBI Taxonomy" id="1797685"/>
    <lineage>
        <taxon>Bacteria</taxon>
        <taxon>Candidatus Colwelliibacteriota</taxon>
    </lineage>
</organism>
<feature type="domain" description="Serine aminopeptidase S33" evidence="1">
    <location>
        <begin position="23"/>
        <end position="238"/>
    </location>
</feature>
<evidence type="ECO:0000313" key="3">
    <source>
        <dbReference type="Proteomes" id="UP000177062"/>
    </source>
</evidence>
<dbReference type="Gene3D" id="3.40.50.1820">
    <property type="entry name" value="alpha/beta hydrolase"/>
    <property type="match status" value="1"/>
</dbReference>
<evidence type="ECO:0000313" key="2">
    <source>
        <dbReference type="EMBL" id="OGY56723.1"/>
    </source>
</evidence>
<dbReference type="EMBL" id="MHIT01000019">
    <property type="protein sequence ID" value="OGY56723.1"/>
    <property type="molecule type" value="Genomic_DNA"/>
</dbReference>
<dbReference type="InterPro" id="IPR029058">
    <property type="entry name" value="AB_hydrolase_fold"/>
</dbReference>
<dbReference type="AlphaFoldDB" id="A0A1G1YWG0"/>
<dbReference type="InterPro" id="IPR051044">
    <property type="entry name" value="MAG_DAG_Lipase"/>
</dbReference>
<sequence length="264" mass="29990">MEKLSIRNKNGQNLVVLLEKIDNSKGLVFIAHGLGGFKEQRHIEIFAEAFREKGFTVVRWDAANTIGESGGKMEDATVTSYYEDLEDVIEWAKIQDWYKEPFILTGHSLGGISTALYAENYPEKVKALAPISTVVSGKLTIEADEEHIPGVIKEWRKTGWQINESKSKPGVVKKLKWNQFEKDALKYDLLPKADQLAMPVLLIVGGEDWGTSPESHKLLYDKLPGQKEMHIIDGADHNFRTPDYDKNLQEIKQIFLSWINKYLS</sequence>
<comment type="caution">
    <text evidence="2">The sequence shown here is derived from an EMBL/GenBank/DDBJ whole genome shotgun (WGS) entry which is preliminary data.</text>
</comment>
<protein>
    <recommendedName>
        <fullName evidence="1">Serine aminopeptidase S33 domain-containing protein</fullName>
    </recommendedName>
</protein>
<dbReference type="SUPFAM" id="SSF53474">
    <property type="entry name" value="alpha/beta-Hydrolases"/>
    <property type="match status" value="1"/>
</dbReference>
<dbReference type="InterPro" id="IPR022742">
    <property type="entry name" value="Hydrolase_4"/>
</dbReference>